<evidence type="ECO:0000256" key="4">
    <source>
        <dbReference type="ARBA" id="ARBA00020461"/>
    </source>
</evidence>
<dbReference type="RefSeq" id="WP_012830079.1">
    <property type="nucleotide sequence ID" value="NC_013440.1"/>
</dbReference>
<dbReference type="InterPro" id="IPR040131">
    <property type="entry name" value="MnmG_N"/>
</dbReference>
<comment type="cofactor">
    <cofactor evidence="1 12">
        <name>FAD</name>
        <dbReference type="ChEBI" id="CHEBI:57692"/>
    </cofactor>
</comment>
<keyword evidence="7 12" id="KW-0819">tRNA processing</keyword>
<evidence type="ECO:0000259" key="13">
    <source>
        <dbReference type="SMART" id="SM01228"/>
    </source>
</evidence>
<dbReference type="InterPro" id="IPR044920">
    <property type="entry name" value="MnmG_C_subdom_sf"/>
</dbReference>
<dbReference type="FunFam" id="3.50.50.60:FF:000010">
    <property type="entry name" value="tRNA uridine 5-carboxymethylaminomethyl modification enzyme MnmG"/>
    <property type="match status" value="1"/>
</dbReference>
<feature type="binding site" evidence="12">
    <location>
        <position position="126"/>
    </location>
    <ligand>
        <name>FAD</name>
        <dbReference type="ChEBI" id="CHEBI:57692"/>
    </ligand>
</feature>
<evidence type="ECO:0000256" key="3">
    <source>
        <dbReference type="ARBA" id="ARBA00007653"/>
    </source>
</evidence>
<organism evidence="14 15">
    <name type="scientific">Haliangium ochraceum (strain DSM 14365 / JCM 11303 / SMP-2)</name>
    <dbReference type="NCBI Taxonomy" id="502025"/>
    <lineage>
        <taxon>Bacteria</taxon>
        <taxon>Pseudomonadati</taxon>
        <taxon>Myxococcota</taxon>
        <taxon>Polyangia</taxon>
        <taxon>Haliangiales</taxon>
        <taxon>Kofleriaceae</taxon>
        <taxon>Haliangium</taxon>
    </lineage>
</organism>
<evidence type="ECO:0000256" key="5">
    <source>
        <dbReference type="ARBA" id="ARBA00022490"/>
    </source>
</evidence>
<dbReference type="HOGENOM" id="CLU_007831_2_2_7"/>
<dbReference type="PANTHER" id="PTHR11806">
    <property type="entry name" value="GLUCOSE INHIBITED DIVISION PROTEIN A"/>
    <property type="match status" value="1"/>
</dbReference>
<feature type="binding site" evidence="12">
    <location>
        <position position="181"/>
    </location>
    <ligand>
        <name>FAD</name>
        <dbReference type="ChEBI" id="CHEBI:57692"/>
    </ligand>
</feature>
<dbReference type="GO" id="GO:0050660">
    <property type="term" value="F:flavin adenine dinucleotide binding"/>
    <property type="evidence" value="ECO:0007669"/>
    <property type="project" value="UniProtKB-UniRule"/>
</dbReference>
<evidence type="ECO:0000256" key="8">
    <source>
        <dbReference type="ARBA" id="ARBA00022827"/>
    </source>
</evidence>
<dbReference type="Proteomes" id="UP000001880">
    <property type="component" value="Chromosome"/>
</dbReference>
<comment type="function">
    <text evidence="2 12">NAD-binding protein involved in the addition of a carboxymethylaminomethyl (cmnm) group at the wobble position (U34) of certain tRNAs, forming tRNA-cmnm(5)s(2)U34.</text>
</comment>
<comment type="similarity">
    <text evidence="3 12">Belongs to the MnmG family.</text>
</comment>
<dbReference type="PROSITE" id="PS01280">
    <property type="entry name" value="GIDA_1"/>
    <property type="match status" value="1"/>
</dbReference>
<dbReference type="FunFam" id="3.50.50.60:FF:000002">
    <property type="entry name" value="tRNA uridine 5-carboxymethylaminomethyl modification enzyme MnmG"/>
    <property type="match status" value="1"/>
</dbReference>
<feature type="binding site" evidence="12">
    <location>
        <begin position="14"/>
        <end position="19"/>
    </location>
    <ligand>
        <name>FAD</name>
        <dbReference type="ChEBI" id="CHEBI:57692"/>
    </ligand>
</feature>
<evidence type="ECO:0000256" key="6">
    <source>
        <dbReference type="ARBA" id="ARBA00022630"/>
    </source>
</evidence>
<dbReference type="AlphaFoldDB" id="D0LVC6"/>
<evidence type="ECO:0000313" key="15">
    <source>
        <dbReference type="Proteomes" id="UP000001880"/>
    </source>
</evidence>
<dbReference type="FunFam" id="1.10.150.570:FF:000001">
    <property type="entry name" value="tRNA uridine 5-carboxymethylaminomethyl modification enzyme MnmG"/>
    <property type="match status" value="1"/>
</dbReference>
<dbReference type="GO" id="GO:0002098">
    <property type="term" value="P:tRNA wobble uridine modification"/>
    <property type="evidence" value="ECO:0007669"/>
    <property type="project" value="InterPro"/>
</dbReference>
<dbReference type="InterPro" id="IPR004416">
    <property type="entry name" value="MnmG"/>
</dbReference>
<proteinExistence type="inferred from homology"/>
<dbReference type="Gene3D" id="1.10.10.1800">
    <property type="entry name" value="tRNA uridine 5-carboxymethylaminomethyl modification enzyme MnmG/GidA"/>
    <property type="match status" value="1"/>
</dbReference>
<dbReference type="STRING" id="502025.Hoch_4998"/>
<dbReference type="InterPro" id="IPR020595">
    <property type="entry name" value="MnmG-rel_CS"/>
</dbReference>
<dbReference type="InterPro" id="IPR002218">
    <property type="entry name" value="MnmG-rel"/>
</dbReference>
<dbReference type="Gene3D" id="1.10.150.570">
    <property type="entry name" value="GidA associated domain, C-terminal subdomain"/>
    <property type="match status" value="1"/>
</dbReference>
<keyword evidence="6 12" id="KW-0285">Flavoprotein</keyword>
<dbReference type="PANTHER" id="PTHR11806:SF0">
    <property type="entry name" value="PROTEIN MTO1 HOMOLOG, MITOCHONDRIAL"/>
    <property type="match status" value="1"/>
</dbReference>
<evidence type="ECO:0000256" key="2">
    <source>
        <dbReference type="ARBA" id="ARBA00003717"/>
    </source>
</evidence>
<dbReference type="Pfam" id="PF21680">
    <property type="entry name" value="GIDA_C_1st"/>
    <property type="match status" value="1"/>
</dbReference>
<dbReference type="GO" id="GO:0005829">
    <property type="term" value="C:cytosol"/>
    <property type="evidence" value="ECO:0007669"/>
    <property type="project" value="TreeGrafter"/>
</dbReference>
<reference evidence="14 15" key="1">
    <citation type="journal article" date="2010" name="Stand. Genomic Sci.">
        <title>Complete genome sequence of Haliangium ochraceum type strain (SMP-2).</title>
        <authorList>
            <consortium name="US DOE Joint Genome Institute (JGI-PGF)"/>
            <person name="Ivanova N."/>
            <person name="Daum C."/>
            <person name="Lang E."/>
            <person name="Abt B."/>
            <person name="Kopitz M."/>
            <person name="Saunders E."/>
            <person name="Lapidus A."/>
            <person name="Lucas S."/>
            <person name="Glavina Del Rio T."/>
            <person name="Nolan M."/>
            <person name="Tice H."/>
            <person name="Copeland A."/>
            <person name="Cheng J.F."/>
            <person name="Chen F."/>
            <person name="Bruce D."/>
            <person name="Goodwin L."/>
            <person name="Pitluck S."/>
            <person name="Mavromatis K."/>
            <person name="Pati A."/>
            <person name="Mikhailova N."/>
            <person name="Chen A."/>
            <person name="Palaniappan K."/>
            <person name="Land M."/>
            <person name="Hauser L."/>
            <person name="Chang Y.J."/>
            <person name="Jeffries C.D."/>
            <person name="Detter J.C."/>
            <person name="Brettin T."/>
            <person name="Rohde M."/>
            <person name="Goker M."/>
            <person name="Bristow J."/>
            <person name="Markowitz V."/>
            <person name="Eisen J.A."/>
            <person name="Hugenholtz P."/>
            <person name="Kyrpides N.C."/>
            <person name="Klenk H.P."/>
        </authorList>
    </citation>
    <scope>NUCLEOTIDE SEQUENCE [LARGE SCALE GENOMIC DNA]</scope>
    <source>
        <strain evidence="15">DSM 14365 / CIP 107738 / JCM 11303 / AJ 13395 / SMP-2</strain>
    </source>
</reference>
<protein>
    <recommendedName>
        <fullName evidence="4 12">tRNA uridine 5-carboxymethylaminomethyl modification enzyme MnmG</fullName>
    </recommendedName>
    <alternativeName>
        <fullName evidence="11 12">Glucose-inhibited division protein A</fullName>
    </alternativeName>
</protein>
<dbReference type="SUPFAM" id="SSF51905">
    <property type="entry name" value="FAD/NAD(P)-binding domain"/>
    <property type="match status" value="1"/>
</dbReference>
<sequence>MFEYPDSYDVIVVGAGHAGCEAALASARLGARTLVLTGNLEMVAQMSCNPAIGGVAKGHIVKEIDALGGQMAQIIDRTGIQYRRLNLSKGPAVRSTRAQADKRLYRETMRQALDAQAGLYLRQAEVSELLVEDGAIRGVGTKMGVSFRARAVILTTGTFLRGRIYVGDARAEGGRAGEAPSVGLSQSLAANGFPLARLKTGTPCRLDGRTLDLAGLTRQPGDDPPPMFTNLAETGVAPPLPQHDCWLTYTTPETHRIIRDSIHRSPLHQGIIEGVGPRYCPSIEDKVVRFADRERHQVFLEPEGVDSREFYPNGISTSLPYDVQLAMLRTIPGLERAEMTRPGYAVEYDFVDPRELRPTLETRRVCGLYLGGQINGTSGYEEAAVQGLLAGINAALKLGFGPGDMDELVLRRDQAYAGVLVDDLITKGTKEPYRMFTSRAEYRLILREDNAACRLMPIGRRLGLIDDQRWRRFEAFRADLAAHSERMQATSLSPDAAVNARLEACGSSPLKNRRATLVELLRRPELSYQDVAQVAEAGGLAPVPVPERVAERIEIEAKYAGYLDRQVNEAARLARFEAVRLPDDLDYGEIRGLSREAVEKLSAARPRSVGQAARISGVTPAAVSILMTHLDIARKRQALR</sequence>
<accession>D0LVC6</accession>
<evidence type="ECO:0000256" key="10">
    <source>
        <dbReference type="ARBA" id="ARBA00025948"/>
    </source>
</evidence>
<dbReference type="GO" id="GO:0030488">
    <property type="term" value="P:tRNA methylation"/>
    <property type="evidence" value="ECO:0007669"/>
    <property type="project" value="TreeGrafter"/>
</dbReference>
<comment type="subunit">
    <text evidence="10 12">Homodimer. Heterotetramer of two MnmE and two MnmG subunits.</text>
</comment>
<dbReference type="InterPro" id="IPR036188">
    <property type="entry name" value="FAD/NAD-bd_sf"/>
</dbReference>
<dbReference type="eggNOG" id="COG0445">
    <property type="taxonomic scope" value="Bacteria"/>
</dbReference>
<dbReference type="SMART" id="SM01228">
    <property type="entry name" value="GIDA_assoc_3"/>
    <property type="match status" value="1"/>
</dbReference>
<evidence type="ECO:0000256" key="9">
    <source>
        <dbReference type="ARBA" id="ARBA00023027"/>
    </source>
</evidence>
<dbReference type="Pfam" id="PF13932">
    <property type="entry name" value="SAM_GIDA_C"/>
    <property type="match status" value="1"/>
</dbReference>
<name>D0LVC6_HALO1</name>
<feature type="domain" description="tRNA uridine 5-carboxymethylaminomethyl modification enzyme C-terminal subdomain" evidence="13">
    <location>
        <begin position="557"/>
        <end position="628"/>
    </location>
</feature>
<feature type="binding site" evidence="12">
    <location>
        <begin position="276"/>
        <end position="290"/>
    </location>
    <ligand>
        <name>NAD(+)</name>
        <dbReference type="ChEBI" id="CHEBI:57540"/>
    </ligand>
</feature>
<dbReference type="HAMAP" id="MF_00129">
    <property type="entry name" value="MnmG_GidA"/>
    <property type="match status" value="1"/>
</dbReference>
<dbReference type="PRINTS" id="PR00411">
    <property type="entry name" value="PNDRDTASEI"/>
</dbReference>
<dbReference type="Pfam" id="PF01134">
    <property type="entry name" value="GIDA"/>
    <property type="match status" value="1"/>
</dbReference>
<dbReference type="InterPro" id="IPR026904">
    <property type="entry name" value="MnmG_C"/>
</dbReference>
<comment type="subcellular location">
    <subcellularLocation>
        <location evidence="12">Cytoplasm</location>
    </subcellularLocation>
</comment>
<dbReference type="InterPro" id="IPR047001">
    <property type="entry name" value="MnmG_C_subdom"/>
</dbReference>
<evidence type="ECO:0000313" key="14">
    <source>
        <dbReference type="EMBL" id="ACY17487.1"/>
    </source>
</evidence>
<keyword evidence="5 12" id="KW-0963">Cytoplasm</keyword>
<dbReference type="OrthoDB" id="9815560at2"/>
<dbReference type="EMBL" id="CP001804">
    <property type="protein sequence ID" value="ACY17487.1"/>
    <property type="molecule type" value="Genomic_DNA"/>
</dbReference>
<evidence type="ECO:0000256" key="1">
    <source>
        <dbReference type="ARBA" id="ARBA00001974"/>
    </source>
</evidence>
<keyword evidence="15" id="KW-1185">Reference proteome</keyword>
<gene>
    <name evidence="12" type="primary">mnmG</name>
    <name evidence="12" type="synonym">gidA</name>
    <name evidence="14" type="ordered locus">Hoch_4998</name>
</gene>
<dbReference type="NCBIfam" id="TIGR00136">
    <property type="entry name" value="mnmG_gidA"/>
    <property type="match status" value="1"/>
</dbReference>
<evidence type="ECO:0000256" key="11">
    <source>
        <dbReference type="ARBA" id="ARBA00031800"/>
    </source>
</evidence>
<dbReference type="InterPro" id="IPR049312">
    <property type="entry name" value="GIDA_C_N"/>
</dbReference>
<keyword evidence="8 12" id="KW-0274">FAD</keyword>
<feature type="binding site" evidence="12">
    <location>
        <position position="373"/>
    </location>
    <ligand>
        <name>FAD</name>
        <dbReference type="ChEBI" id="CHEBI:57692"/>
    </ligand>
</feature>
<evidence type="ECO:0000256" key="7">
    <source>
        <dbReference type="ARBA" id="ARBA00022694"/>
    </source>
</evidence>
<dbReference type="KEGG" id="hoh:Hoch_4998"/>
<keyword evidence="9 12" id="KW-0520">NAD</keyword>
<dbReference type="Gene3D" id="3.50.50.60">
    <property type="entry name" value="FAD/NAD(P)-binding domain"/>
    <property type="match status" value="2"/>
</dbReference>
<evidence type="ECO:0000256" key="12">
    <source>
        <dbReference type="HAMAP-Rule" id="MF_00129"/>
    </source>
</evidence>